<keyword evidence="4" id="KW-1185">Reference proteome</keyword>
<keyword evidence="2" id="KW-1133">Transmembrane helix</keyword>
<dbReference type="EMBL" id="LR902980">
    <property type="protein sequence ID" value="CAD7251327.1"/>
    <property type="molecule type" value="Genomic_DNA"/>
</dbReference>
<evidence type="ECO:0000313" key="3">
    <source>
        <dbReference type="EMBL" id="CAD7251327.1"/>
    </source>
</evidence>
<dbReference type="Gene3D" id="1.10.533.10">
    <property type="entry name" value="Death Domain, Fas"/>
    <property type="match status" value="1"/>
</dbReference>
<keyword evidence="2" id="KW-0472">Membrane</keyword>
<gene>
    <name evidence="3" type="ORF">DSTB1V02_LOCUS11094</name>
</gene>
<evidence type="ECO:0000256" key="2">
    <source>
        <dbReference type="SAM" id="Phobius"/>
    </source>
</evidence>
<organism evidence="3">
    <name type="scientific">Darwinula stevensoni</name>
    <dbReference type="NCBI Taxonomy" id="69355"/>
    <lineage>
        <taxon>Eukaryota</taxon>
        <taxon>Metazoa</taxon>
        <taxon>Ecdysozoa</taxon>
        <taxon>Arthropoda</taxon>
        <taxon>Crustacea</taxon>
        <taxon>Oligostraca</taxon>
        <taxon>Ostracoda</taxon>
        <taxon>Podocopa</taxon>
        <taxon>Podocopida</taxon>
        <taxon>Darwinulocopina</taxon>
        <taxon>Darwinuloidea</taxon>
        <taxon>Darwinulidae</taxon>
        <taxon>Darwinula</taxon>
    </lineage>
</organism>
<feature type="transmembrane region" description="Helical" evidence="2">
    <location>
        <begin position="255"/>
        <end position="273"/>
    </location>
</feature>
<dbReference type="EMBL" id="CAJPEV010003463">
    <property type="protein sequence ID" value="CAG0899805.1"/>
    <property type="molecule type" value="Genomic_DNA"/>
</dbReference>
<evidence type="ECO:0000313" key="4">
    <source>
        <dbReference type="Proteomes" id="UP000677054"/>
    </source>
</evidence>
<reference evidence="3" key="1">
    <citation type="submission" date="2020-11" db="EMBL/GenBank/DDBJ databases">
        <authorList>
            <person name="Tran Van P."/>
        </authorList>
    </citation>
    <scope>NUCLEOTIDE SEQUENCE</scope>
</reference>
<protein>
    <submittedName>
        <fullName evidence="3">Uncharacterized protein</fullName>
    </submittedName>
</protein>
<evidence type="ECO:0000256" key="1">
    <source>
        <dbReference type="SAM" id="MobiDB-lite"/>
    </source>
</evidence>
<accession>A0A7R9FQP0</accession>
<dbReference type="Proteomes" id="UP000677054">
    <property type="component" value="Unassembled WGS sequence"/>
</dbReference>
<name>A0A7R9FQP0_9CRUS</name>
<dbReference type="InterPro" id="IPR011029">
    <property type="entry name" value="DEATH-like_dom_sf"/>
</dbReference>
<sequence length="278" mass="31309">MDGNRRQSQIANILARHVTGLKFININGVLEDMRAQGVIERHEFFGTIRKSDQKKLLFLQNIVPLRADKAFPALLDSLGKRGHIALAKSLHREIDFGVALRHFKSTFKDKSTLIDVNLFIDALAEKGVISVAQEIELKRKKTYNGKVDAVFFILFQRNPKPTFQTVVDIMSEMRREDIVLRLQQDLELLLDPIRPSAQSAQTETVDSEKRGNRHAAHSRKLELGVSSSEVIPQEESDEVDGKATVNSLLTRPREIFLLITVFVIVMALAALPISSSFV</sequence>
<dbReference type="AlphaFoldDB" id="A0A7R9FQP0"/>
<proteinExistence type="predicted"/>
<feature type="region of interest" description="Disordered" evidence="1">
    <location>
        <begin position="197"/>
        <end position="218"/>
    </location>
</feature>
<keyword evidence="2" id="KW-0812">Transmembrane</keyword>